<evidence type="ECO:0000256" key="1">
    <source>
        <dbReference type="SAM" id="Phobius"/>
    </source>
</evidence>
<keyword evidence="1" id="KW-0472">Membrane</keyword>
<feature type="transmembrane region" description="Helical" evidence="1">
    <location>
        <begin position="81"/>
        <end position="102"/>
    </location>
</feature>
<evidence type="ECO:0000313" key="3">
    <source>
        <dbReference type="Proteomes" id="UP000451233"/>
    </source>
</evidence>
<dbReference type="EMBL" id="WVHS01000001">
    <property type="protein sequence ID" value="MXV14133.1"/>
    <property type="molecule type" value="Genomic_DNA"/>
</dbReference>
<protein>
    <submittedName>
        <fullName evidence="2">Phage holin family protein</fullName>
    </submittedName>
</protein>
<sequence length="124" mass="14198">MPESYEPKEGIPQPEKQDLIALLKEYLTTRMELGRLTLIERLVVIIANVATDAFVVVAMILTFLFGSMTLGFYLGEQLQSTAAGFGIVSLIYFGLALIMYFIKDKYVEKYLINFMVKKIFRKKK</sequence>
<keyword evidence="1" id="KW-0812">Transmembrane</keyword>
<dbReference type="Proteomes" id="UP000451233">
    <property type="component" value="Unassembled WGS sequence"/>
</dbReference>
<feature type="transmembrane region" description="Helical" evidence="1">
    <location>
        <begin position="42"/>
        <end position="75"/>
    </location>
</feature>
<dbReference type="AlphaFoldDB" id="A0A7K1XT00"/>
<proteinExistence type="predicted"/>
<evidence type="ECO:0000313" key="2">
    <source>
        <dbReference type="EMBL" id="MXV14133.1"/>
    </source>
</evidence>
<reference evidence="2 3" key="1">
    <citation type="submission" date="2019-11" db="EMBL/GenBank/DDBJ databases">
        <title>Pedobacter sp. HMF7056 Genome sequencing and assembly.</title>
        <authorList>
            <person name="Kang H."/>
            <person name="Kim H."/>
            <person name="Joh K."/>
        </authorList>
    </citation>
    <scope>NUCLEOTIDE SEQUENCE [LARGE SCALE GENOMIC DNA]</scope>
    <source>
        <strain evidence="2 3">HMF7056</strain>
    </source>
</reference>
<gene>
    <name evidence="2" type="ORF">GS398_02380</name>
</gene>
<comment type="caution">
    <text evidence="2">The sequence shown here is derived from an EMBL/GenBank/DDBJ whole genome shotgun (WGS) entry which is preliminary data.</text>
</comment>
<name>A0A7K1XT00_9SPHI</name>
<organism evidence="2 3">
    <name type="scientific">Hufsiella ginkgonis</name>
    <dbReference type="NCBI Taxonomy" id="2695274"/>
    <lineage>
        <taxon>Bacteria</taxon>
        <taxon>Pseudomonadati</taxon>
        <taxon>Bacteroidota</taxon>
        <taxon>Sphingobacteriia</taxon>
        <taxon>Sphingobacteriales</taxon>
        <taxon>Sphingobacteriaceae</taxon>
        <taxon>Hufsiella</taxon>
    </lineage>
</organism>
<accession>A0A7K1XT00</accession>
<dbReference type="RefSeq" id="WP_160905134.1">
    <property type="nucleotide sequence ID" value="NZ_WVHS01000001.1"/>
</dbReference>
<keyword evidence="3" id="KW-1185">Reference proteome</keyword>
<keyword evidence="1" id="KW-1133">Transmembrane helix</keyword>